<name>A0A5R9F9C3_9BACL</name>
<dbReference type="SUPFAM" id="SSF52833">
    <property type="entry name" value="Thioredoxin-like"/>
    <property type="match status" value="1"/>
</dbReference>
<dbReference type="InterPro" id="IPR038218">
    <property type="entry name" value="YuzD-like_sp"/>
</dbReference>
<protein>
    <submittedName>
        <fullName evidence="1">DUF1462 family protein</fullName>
    </submittedName>
</protein>
<evidence type="ECO:0000313" key="2">
    <source>
        <dbReference type="Proteomes" id="UP000308230"/>
    </source>
</evidence>
<dbReference type="InterPro" id="IPR009190">
    <property type="entry name" value="DUF1462"/>
</dbReference>
<dbReference type="Proteomes" id="UP000308230">
    <property type="component" value="Unassembled WGS sequence"/>
</dbReference>
<dbReference type="RefSeq" id="WP_138122082.1">
    <property type="nucleotide sequence ID" value="NZ_SWLG01000001.1"/>
</dbReference>
<keyword evidence="2" id="KW-1185">Reference proteome</keyword>
<sequence>MKEILVYGAKERCAACVNLPSSFETAEWLSAALNRKYPEKEIHVRYVDIFNPEGDEESIFSERVIEEDLFYPVIVMNDEIISEGNPRLKDIYKAIEEGPVSA</sequence>
<comment type="caution">
    <text evidence="1">The sequence shown here is derived from an EMBL/GenBank/DDBJ whole genome shotgun (WGS) entry which is preliminary data.</text>
</comment>
<evidence type="ECO:0000313" key="1">
    <source>
        <dbReference type="EMBL" id="TLS38840.1"/>
    </source>
</evidence>
<accession>A0A5R9F9C3</accession>
<dbReference type="AlphaFoldDB" id="A0A5R9F9C3"/>
<reference evidence="1 2" key="1">
    <citation type="submission" date="2019-04" db="EMBL/GenBank/DDBJ databases">
        <title>Bacillus caeni sp. nov., a bacterium isolated from mangrove sediment.</title>
        <authorList>
            <person name="Huang H."/>
            <person name="Mo K."/>
            <person name="Hu Y."/>
        </authorList>
    </citation>
    <scope>NUCLEOTIDE SEQUENCE [LARGE SCALE GENOMIC DNA]</scope>
    <source>
        <strain evidence="1 2">HB172195</strain>
    </source>
</reference>
<proteinExistence type="predicted"/>
<dbReference type="InterPro" id="IPR036249">
    <property type="entry name" value="Thioredoxin-like_sf"/>
</dbReference>
<organism evidence="1 2">
    <name type="scientific">Exobacillus caeni</name>
    <dbReference type="NCBI Taxonomy" id="2574798"/>
    <lineage>
        <taxon>Bacteria</taxon>
        <taxon>Bacillati</taxon>
        <taxon>Bacillota</taxon>
        <taxon>Bacilli</taxon>
        <taxon>Bacillales</taxon>
        <taxon>Guptibacillaceae</taxon>
        <taxon>Exobacillus</taxon>
    </lineage>
</organism>
<dbReference type="Gene3D" id="3.40.30.30">
    <property type="entry name" value="Hypothetical protein sa0798"/>
    <property type="match status" value="1"/>
</dbReference>
<dbReference type="EMBL" id="SWLG01000001">
    <property type="protein sequence ID" value="TLS38840.1"/>
    <property type="molecule type" value="Genomic_DNA"/>
</dbReference>
<dbReference type="Pfam" id="PF07315">
    <property type="entry name" value="DUF1462"/>
    <property type="match status" value="1"/>
</dbReference>
<dbReference type="OrthoDB" id="2389679at2"/>
<gene>
    <name evidence="1" type="ORF">FCL54_00545</name>
</gene>
<dbReference type="PIRSF" id="PIRSF010603">
    <property type="entry name" value="UCP010603"/>
    <property type="match status" value="1"/>
</dbReference>